<evidence type="ECO:0000313" key="1">
    <source>
        <dbReference type="EMBL" id="KAK8989658.1"/>
    </source>
</evidence>
<protein>
    <recommendedName>
        <fullName evidence="3">Remorin family protein</fullName>
    </recommendedName>
</protein>
<dbReference type="PANTHER" id="PTHR34206:SF1">
    <property type="entry name" value="OS10G0390701 PROTEIN"/>
    <property type="match status" value="1"/>
</dbReference>
<sequence>MSLSSSFPLHVPVTASSSPAKHVNKIVMLRKNQVPNKKTSTFQIKSFSKIKVFEDQSEGVICYRDENGEMVCEGYDEGPRFRQRTFCHLRDAEILDLLQDRWLQIVNGVNEI</sequence>
<organism evidence="1 2">
    <name type="scientific">Hibiscus sabdariffa</name>
    <name type="common">roselle</name>
    <dbReference type="NCBI Taxonomy" id="183260"/>
    <lineage>
        <taxon>Eukaryota</taxon>
        <taxon>Viridiplantae</taxon>
        <taxon>Streptophyta</taxon>
        <taxon>Embryophyta</taxon>
        <taxon>Tracheophyta</taxon>
        <taxon>Spermatophyta</taxon>
        <taxon>Magnoliopsida</taxon>
        <taxon>eudicotyledons</taxon>
        <taxon>Gunneridae</taxon>
        <taxon>Pentapetalae</taxon>
        <taxon>rosids</taxon>
        <taxon>malvids</taxon>
        <taxon>Malvales</taxon>
        <taxon>Malvaceae</taxon>
        <taxon>Malvoideae</taxon>
        <taxon>Hibiscus</taxon>
    </lineage>
</organism>
<dbReference type="PANTHER" id="PTHR34206">
    <property type="entry name" value="OS06G0193300 PROTEIN"/>
    <property type="match status" value="1"/>
</dbReference>
<proteinExistence type="predicted"/>
<gene>
    <name evidence="1" type="ORF">V6N11_064076</name>
</gene>
<evidence type="ECO:0008006" key="3">
    <source>
        <dbReference type="Google" id="ProtNLM"/>
    </source>
</evidence>
<comment type="caution">
    <text evidence="1">The sequence shown here is derived from an EMBL/GenBank/DDBJ whole genome shotgun (WGS) entry which is preliminary data.</text>
</comment>
<dbReference type="EMBL" id="JBBPBN010000056">
    <property type="protein sequence ID" value="KAK8989658.1"/>
    <property type="molecule type" value="Genomic_DNA"/>
</dbReference>
<evidence type="ECO:0000313" key="2">
    <source>
        <dbReference type="Proteomes" id="UP001396334"/>
    </source>
</evidence>
<dbReference type="Proteomes" id="UP001396334">
    <property type="component" value="Unassembled WGS sequence"/>
</dbReference>
<name>A0ABR2PMW9_9ROSI</name>
<accession>A0ABR2PMW9</accession>
<keyword evidence="2" id="KW-1185">Reference proteome</keyword>
<reference evidence="1 2" key="1">
    <citation type="journal article" date="2024" name="G3 (Bethesda)">
        <title>Genome assembly of Hibiscus sabdariffa L. provides insights into metabolisms of medicinal natural products.</title>
        <authorList>
            <person name="Kim T."/>
        </authorList>
    </citation>
    <scope>NUCLEOTIDE SEQUENCE [LARGE SCALE GENOMIC DNA]</scope>
    <source>
        <strain evidence="1">TK-2024</strain>
        <tissue evidence="1">Old leaves</tissue>
    </source>
</reference>